<gene>
    <name evidence="1" type="ORF">HMPREF0080_00504</name>
</gene>
<comment type="caution">
    <text evidence="1">The sequence shown here is derived from an EMBL/GenBank/DDBJ whole genome shotgun (WGS) entry which is preliminary data.</text>
</comment>
<dbReference type="EMBL" id="AGCJ01000015">
    <property type="protein sequence ID" value="EHM42695.1"/>
    <property type="molecule type" value="Genomic_DNA"/>
</dbReference>
<proteinExistence type="predicted"/>
<dbReference type="AlphaFoldDB" id="G9YFU3"/>
<dbReference type="Proteomes" id="UP000005481">
    <property type="component" value="Unassembled WGS sequence"/>
</dbReference>
<reference evidence="1 2" key="1">
    <citation type="submission" date="2011-08" db="EMBL/GenBank/DDBJ databases">
        <authorList>
            <person name="Weinstock G."/>
            <person name="Sodergren E."/>
            <person name="Clifton S."/>
            <person name="Fulton L."/>
            <person name="Fulton B."/>
            <person name="Courtney L."/>
            <person name="Fronick C."/>
            <person name="Harrison M."/>
            <person name="Strong C."/>
            <person name="Farmer C."/>
            <person name="Delahaunty K."/>
            <person name="Markovic C."/>
            <person name="Hall O."/>
            <person name="Minx P."/>
            <person name="Tomlinson C."/>
            <person name="Mitreva M."/>
            <person name="Hou S."/>
            <person name="Chen J."/>
            <person name="Wollam A."/>
            <person name="Pepin K.H."/>
            <person name="Johnson M."/>
            <person name="Bhonagiri V."/>
            <person name="Zhang X."/>
            <person name="Suruliraj S."/>
            <person name="Warren W."/>
            <person name="Chinwalla A."/>
            <person name="Mardis E.R."/>
            <person name="Wilson R.K."/>
        </authorList>
    </citation>
    <scope>NUCLEOTIDE SEQUENCE [LARGE SCALE GENOMIC DNA]</scope>
    <source>
        <strain evidence="1 2">F0357</strain>
    </source>
</reference>
<organism evidence="1 2">
    <name type="scientific">Anaeroglobus geminatus F0357</name>
    <dbReference type="NCBI Taxonomy" id="861450"/>
    <lineage>
        <taxon>Bacteria</taxon>
        <taxon>Bacillati</taxon>
        <taxon>Bacillota</taxon>
        <taxon>Negativicutes</taxon>
        <taxon>Veillonellales</taxon>
        <taxon>Veillonellaceae</taxon>
        <taxon>Anaeroglobus</taxon>
    </lineage>
</organism>
<dbReference type="HOGENOM" id="CLU_3303783_0_0_9"/>
<sequence>MYIRQFHLYSSLPKCCMYGIYYTRPGKYILSGLQNEDGL</sequence>
<evidence type="ECO:0000313" key="2">
    <source>
        <dbReference type="Proteomes" id="UP000005481"/>
    </source>
</evidence>
<name>G9YFU3_9FIRM</name>
<accession>G9YFU3</accession>
<evidence type="ECO:0000313" key="1">
    <source>
        <dbReference type="EMBL" id="EHM42695.1"/>
    </source>
</evidence>
<protein>
    <submittedName>
        <fullName evidence="1">Uncharacterized protein</fullName>
    </submittedName>
</protein>
<keyword evidence="2" id="KW-1185">Reference proteome</keyword>